<dbReference type="Proteomes" id="UP000502677">
    <property type="component" value="Chromosome"/>
</dbReference>
<dbReference type="KEGG" id="lvi:G7068_01525"/>
<proteinExistence type="predicted"/>
<evidence type="ECO:0008006" key="3">
    <source>
        <dbReference type="Google" id="ProtNLM"/>
    </source>
</evidence>
<evidence type="ECO:0000313" key="2">
    <source>
        <dbReference type="Proteomes" id="UP000502677"/>
    </source>
</evidence>
<accession>A0A6G7XC55</accession>
<organism evidence="1 2">
    <name type="scientific">Leucobacter viscericola</name>
    <dbReference type="NCBI Taxonomy" id="2714935"/>
    <lineage>
        <taxon>Bacteria</taxon>
        <taxon>Bacillati</taxon>
        <taxon>Actinomycetota</taxon>
        <taxon>Actinomycetes</taxon>
        <taxon>Micrococcales</taxon>
        <taxon>Microbacteriaceae</taxon>
        <taxon>Leucobacter</taxon>
    </lineage>
</organism>
<keyword evidence="2" id="KW-1185">Reference proteome</keyword>
<protein>
    <recommendedName>
        <fullName evidence="3">OmdA domain containing protein</fullName>
    </recommendedName>
</protein>
<dbReference type="Pfam" id="PF13376">
    <property type="entry name" value="OmdA"/>
    <property type="match status" value="1"/>
</dbReference>
<name>A0A6G7XC55_9MICO</name>
<dbReference type="EMBL" id="CP049863">
    <property type="protein sequence ID" value="QIK62029.1"/>
    <property type="molecule type" value="Genomic_DNA"/>
</dbReference>
<dbReference type="AlphaFoldDB" id="A0A6G7XC55"/>
<reference evidence="1 2" key="1">
    <citation type="submission" date="2020-03" db="EMBL/GenBank/DDBJ databases">
        <title>Leucobacter sp. nov., isolated from beetles.</title>
        <authorList>
            <person name="Hyun D.-W."/>
            <person name="Bae J.-W."/>
        </authorList>
    </citation>
    <scope>NUCLEOTIDE SEQUENCE [LARGE SCALE GENOMIC DNA]</scope>
    <source>
        <strain evidence="1 2">HDW9C</strain>
    </source>
</reference>
<sequence>MANAALPTDNELVLLDVEAWRAWLDDNEDSSSGVWLRLAKKGTTSPTSLSYAEALDEALCSGWIDGQRRAHDESTFHQRFTPRRPRSIWSERNVGHIERLREQNRMRPRGEREIALAQQDGRWERAYAGSASATVPDDLKAALESDRAARDRFESLSSQERYSALHRLMTATNEATRARRLQRIMEQLQNPAGD</sequence>
<evidence type="ECO:0000313" key="1">
    <source>
        <dbReference type="EMBL" id="QIK62029.1"/>
    </source>
</evidence>
<gene>
    <name evidence="1" type="ORF">G7068_01525</name>
</gene>
<dbReference type="RefSeq" id="WP_166287877.1">
    <property type="nucleotide sequence ID" value="NZ_CP049863.1"/>
</dbReference>